<organism evidence="3 4">
    <name type="scientific">Discina gigas</name>
    <dbReference type="NCBI Taxonomy" id="1032678"/>
    <lineage>
        <taxon>Eukaryota</taxon>
        <taxon>Fungi</taxon>
        <taxon>Dikarya</taxon>
        <taxon>Ascomycota</taxon>
        <taxon>Pezizomycotina</taxon>
        <taxon>Pezizomycetes</taxon>
        <taxon>Pezizales</taxon>
        <taxon>Discinaceae</taxon>
        <taxon>Discina</taxon>
    </lineage>
</organism>
<evidence type="ECO:0000313" key="4">
    <source>
        <dbReference type="Proteomes" id="UP001447188"/>
    </source>
</evidence>
<dbReference type="SMART" id="SM00382">
    <property type="entry name" value="AAA"/>
    <property type="match status" value="1"/>
</dbReference>
<evidence type="ECO:0000259" key="2">
    <source>
        <dbReference type="SMART" id="SM00382"/>
    </source>
</evidence>
<name>A0ABR3GHH2_9PEZI</name>
<keyword evidence="4" id="KW-1185">Reference proteome</keyword>
<gene>
    <name evidence="3" type="ORF">Q9L58_005670</name>
</gene>
<evidence type="ECO:0000313" key="3">
    <source>
        <dbReference type="EMBL" id="KAL0635372.1"/>
    </source>
</evidence>
<feature type="region of interest" description="Disordered" evidence="1">
    <location>
        <begin position="615"/>
        <end position="636"/>
    </location>
</feature>
<feature type="domain" description="AAA+ ATPase" evidence="2">
    <location>
        <begin position="798"/>
        <end position="961"/>
    </location>
</feature>
<feature type="region of interest" description="Disordered" evidence="1">
    <location>
        <begin position="703"/>
        <end position="782"/>
    </location>
</feature>
<dbReference type="InterPro" id="IPR003593">
    <property type="entry name" value="AAA+_ATPase"/>
</dbReference>
<dbReference type="Pfam" id="PF00004">
    <property type="entry name" value="AAA"/>
    <property type="match status" value="1"/>
</dbReference>
<feature type="region of interest" description="Disordered" evidence="1">
    <location>
        <begin position="1343"/>
        <end position="1367"/>
    </location>
</feature>
<feature type="region of interest" description="Disordered" evidence="1">
    <location>
        <begin position="1281"/>
        <end position="1303"/>
    </location>
</feature>
<dbReference type="PANTHER" id="PTHR23389:SF21">
    <property type="entry name" value="ATPASE FAMILY AAA DOMAIN-CONTAINING PROTEIN 5"/>
    <property type="match status" value="1"/>
</dbReference>
<feature type="compositionally biased region" description="Acidic residues" evidence="1">
    <location>
        <begin position="748"/>
        <end position="765"/>
    </location>
</feature>
<protein>
    <recommendedName>
        <fullName evidence="2">AAA+ ATPase domain-containing protein</fullName>
    </recommendedName>
</protein>
<proteinExistence type="predicted"/>
<dbReference type="PANTHER" id="PTHR23389">
    <property type="entry name" value="CHROMOSOME TRANSMISSION FIDELITY FACTOR 18"/>
    <property type="match status" value="1"/>
</dbReference>
<feature type="region of interest" description="Disordered" evidence="1">
    <location>
        <begin position="37"/>
        <end position="188"/>
    </location>
</feature>
<dbReference type="EMBL" id="JBBBZM010000071">
    <property type="protein sequence ID" value="KAL0635372.1"/>
    <property type="molecule type" value="Genomic_DNA"/>
</dbReference>
<feature type="compositionally biased region" description="Polar residues" evidence="1">
    <location>
        <begin position="121"/>
        <end position="136"/>
    </location>
</feature>
<evidence type="ECO:0000256" key="1">
    <source>
        <dbReference type="SAM" id="MobiDB-lite"/>
    </source>
</evidence>
<dbReference type="Proteomes" id="UP001447188">
    <property type="component" value="Unassembled WGS sequence"/>
</dbReference>
<dbReference type="SUPFAM" id="SSF52540">
    <property type="entry name" value="P-loop containing nucleoside triphosphate hydrolases"/>
    <property type="match status" value="1"/>
</dbReference>
<comment type="caution">
    <text evidence="3">The sequence shown here is derived from an EMBL/GenBank/DDBJ whole genome shotgun (WGS) entry which is preliminary data.</text>
</comment>
<sequence length="1367" mass="149931">MASNAAAPGQLFGGEGPAETAPVFPLFDLKKRKEIMQHKQVTSGPKKARAARATTPISLSDTEKGDPEVATIKSTKPRKPRTKPTGLKVGLKPKRRTKEDPDGEFSSAGIPKSARKDSEATTKITASTIPTILTPRSSPPHEGGAVDGGDLVDPNEGRRKRRKKTPVSVQMSNSEEDFNSDFLPPPSAQAEVFTSDIDGSGFLQDFDPRPLAIRECPEPKLDVGMLGTEELPSAPPKPNAFGLLMNKNKKNKKDEVVMMVDEPELPLNLPESLVEAPQGRRTPVSFDSSTGILTIRSSPELLPLLVPPSALNLLGKKKQERKRRKKKEAEIPELSLTELSLLEVSKKTVPKKTTAKFDHETGIVTVRGSPVLGPQSPKLKPNAFSILGKKKEIHPPPVQAQVLPPPDLLPTITVRQSPVKVAAGGPKKTVHPFFQPGGLKKVPGTSPLSTAEGKFGAEDIYRTSTQPKNPLFRSDLGTGNGSWFGSGGRLGSTLSNQVLRSPGLADAPWPSRDNCHARGLPASIPPLFTDPDEFFKTERKLKDKAVAVSADEDLLLQYSRKLLIQRQKQEILAPDYNVTRYYNTPGDVRLPERIVMTGSKLQEMVQKLVSARLPHPDAISRRAQPTSDSDSESAVRRKVHPALLKLYNRIQHELTPFDKGECEPLSWGVKYAPESSQEVMQIGKETQILKEWLMALKVESVGVSSDNKSGKRKSRSSTPSNAGSKGGVAKKKRKKKKDDELADFIINSDEERDEMGEVTDPEENDWMSAPSGTKKSTIRAGDKGIESPFGGLKESVRLVNAVVISGPNGCGKTAAVYAVAKEVGFTVFEVSPGMRRSGKDILDQVGEMSRTHLVHQAKATPEAATSFFRPKTVQKLKVEEDALPKVAPGQQQSLILLEEVDLLFEEDKQFWSTVLTLMAQSKRPIVLTCNDENLLPLNTLPLHAILRFTPPPRELVVDQLLLVCANEGHLLQRDAVESLVKSHNGDIRASLVELEFWCRMGVGDRKGGMDWMIVRWPIGIDIADNGEALRVVSKDTYIKGMGFTDRTPKEEEDKWRCAWETWEVDVGGEDNSMRKLKWSTGATQGEQMDRMAALRICDEYTEAMSAVDCYAGGSMVGFDEVESFMSFQTLTISDITQPPLSYKVRIDDMQGYPILQTDPVVKAYSVGVGMATSVRLLARRHLCNTARCHKFTEEELVDIITERSRIKQELKPLSQNYLSETFRSLSYTSTLFASTPAICHSSVNGPSSVLMLDVAPYVRAIIRYDVKREKERIMAGSLLSVGGGGKRRAKRDTNSSRRAEEGGDRWRKGRWLADINAALVEGSGGNWSGLNVDGGGGGVIGIEMDEDGNVQGGMGSDEDGEYELESE</sequence>
<feature type="region of interest" description="Disordered" evidence="1">
    <location>
        <begin position="1"/>
        <end position="21"/>
    </location>
</feature>
<reference evidence="3 4" key="1">
    <citation type="submission" date="2024-02" db="EMBL/GenBank/DDBJ databases">
        <title>Discinaceae phylogenomics.</title>
        <authorList>
            <person name="Dirks A.C."/>
            <person name="James T.Y."/>
        </authorList>
    </citation>
    <scope>NUCLEOTIDE SEQUENCE [LARGE SCALE GENOMIC DNA]</scope>
    <source>
        <strain evidence="3 4">ACD0624</strain>
    </source>
</reference>
<dbReference type="InterPro" id="IPR027417">
    <property type="entry name" value="P-loop_NTPase"/>
</dbReference>
<accession>A0ABR3GHH2</accession>
<dbReference type="Gene3D" id="3.40.50.300">
    <property type="entry name" value="P-loop containing nucleotide triphosphate hydrolases"/>
    <property type="match status" value="1"/>
</dbReference>
<dbReference type="InterPro" id="IPR003959">
    <property type="entry name" value="ATPase_AAA_core"/>
</dbReference>
<feature type="compositionally biased region" description="Basic and acidic residues" evidence="1">
    <location>
        <begin position="1291"/>
        <end position="1303"/>
    </location>
</feature>
<feature type="compositionally biased region" description="Acidic residues" evidence="1">
    <location>
        <begin position="1356"/>
        <end position="1367"/>
    </location>
</feature>